<dbReference type="Gene3D" id="2.60.120.10">
    <property type="entry name" value="Jelly Rolls"/>
    <property type="match status" value="1"/>
</dbReference>
<evidence type="ECO:0000313" key="4">
    <source>
        <dbReference type="Proteomes" id="UP000199071"/>
    </source>
</evidence>
<name>A0A1G6AE65_9HYPH</name>
<dbReference type="InterPro" id="IPR000595">
    <property type="entry name" value="cNMP-bd_dom"/>
</dbReference>
<dbReference type="InterPro" id="IPR013096">
    <property type="entry name" value="Cupin_2"/>
</dbReference>
<organism evidence="3 4">
    <name type="scientific">Bauldia litoralis</name>
    <dbReference type="NCBI Taxonomy" id="665467"/>
    <lineage>
        <taxon>Bacteria</taxon>
        <taxon>Pseudomonadati</taxon>
        <taxon>Pseudomonadota</taxon>
        <taxon>Alphaproteobacteria</taxon>
        <taxon>Hyphomicrobiales</taxon>
        <taxon>Kaistiaceae</taxon>
        <taxon>Bauldia</taxon>
    </lineage>
</organism>
<dbReference type="RefSeq" id="WP_090874586.1">
    <property type="nucleotide sequence ID" value="NZ_FMXQ01000001.1"/>
</dbReference>
<dbReference type="PROSITE" id="PS50042">
    <property type="entry name" value="CNMP_BINDING_3"/>
    <property type="match status" value="1"/>
</dbReference>
<keyword evidence="4" id="KW-1185">Reference proteome</keyword>
<dbReference type="InterPro" id="IPR011051">
    <property type="entry name" value="RmlC_Cupin_sf"/>
</dbReference>
<dbReference type="Proteomes" id="UP000199071">
    <property type="component" value="Unassembled WGS sequence"/>
</dbReference>
<reference evidence="3 4" key="1">
    <citation type="submission" date="2016-10" db="EMBL/GenBank/DDBJ databases">
        <authorList>
            <person name="de Groot N.N."/>
        </authorList>
    </citation>
    <scope>NUCLEOTIDE SEQUENCE [LARGE SCALE GENOMIC DNA]</scope>
    <source>
        <strain evidence="3 4">ATCC 35022</strain>
    </source>
</reference>
<dbReference type="EMBL" id="FMXQ01000001">
    <property type="protein sequence ID" value="SDB06383.1"/>
    <property type="molecule type" value="Genomic_DNA"/>
</dbReference>
<sequence length="117" mass="13096">MTDKANLAEKLAGFDQHYAPRTVAEFNGHDVMVAKLKGPFVWHKHDETDDFFLVLKGILDIEMRDRTVTLGPGEVFVVPRGVEHRPVAREEVHIMLIEPTGTPNSGDPKTAAPRRLV</sequence>
<dbReference type="Pfam" id="PF07883">
    <property type="entry name" value="Cupin_2"/>
    <property type="match status" value="1"/>
</dbReference>
<evidence type="ECO:0000259" key="2">
    <source>
        <dbReference type="PROSITE" id="PS50042"/>
    </source>
</evidence>
<accession>A0A1G6AE65</accession>
<evidence type="ECO:0000256" key="1">
    <source>
        <dbReference type="SAM" id="MobiDB-lite"/>
    </source>
</evidence>
<dbReference type="InterPro" id="IPR052044">
    <property type="entry name" value="PKS_Associated_Protein"/>
</dbReference>
<gene>
    <name evidence="3" type="ORF">SAMN02982931_00473</name>
</gene>
<dbReference type="AlphaFoldDB" id="A0A1G6AE65"/>
<dbReference type="STRING" id="665467.SAMN02982931_00473"/>
<proteinExistence type="predicted"/>
<dbReference type="OrthoDB" id="9794183at2"/>
<dbReference type="PANTHER" id="PTHR36114">
    <property type="entry name" value="16.7 KDA PROTEIN IN WHIE LOCUS"/>
    <property type="match status" value="1"/>
</dbReference>
<dbReference type="CDD" id="cd02226">
    <property type="entry name" value="cupin_YdbB-like"/>
    <property type="match status" value="1"/>
</dbReference>
<protein>
    <submittedName>
        <fullName evidence="3">Cupin domain-containing protein</fullName>
    </submittedName>
</protein>
<feature type="region of interest" description="Disordered" evidence="1">
    <location>
        <begin position="98"/>
        <end position="117"/>
    </location>
</feature>
<evidence type="ECO:0000313" key="3">
    <source>
        <dbReference type="EMBL" id="SDB06383.1"/>
    </source>
</evidence>
<dbReference type="InterPro" id="IPR014710">
    <property type="entry name" value="RmlC-like_jellyroll"/>
</dbReference>
<dbReference type="SUPFAM" id="SSF51182">
    <property type="entry name" value="RmlC-like cupins"/>
    <property type="match status" value="1"/>
</dbReference>
<dbReference type="PANTHER" id="PTHR36114:SF1">
    <property type="entry name" value="16.7 KDA PROTEIN IN WHIE LOCUS"/>
    <property type="match status" value="1"/>
</dbReference>
<feature type="domain" description="Cyclic nucleotide-binding" evidence="2">
    <location>
        <begin position="38"/>
        <end position="76"/>
    </location>
</feature>